<organism evidence="2 3">
    <name type="scientific">Pseudomonas alkylphenolica</name>
    <dbReference type="NCBI Taxonomy" id="237609"/>
    <lineage>
        <taxon>Bacteria</taxon>
        <taxon>Pseudomonadati</taxon>
        <taxon>Pseudomonadota</taxon>
        <taxon>Gammaproteobacteria</taxon>
        <taxon>Pseudomonadales</taxon>
        <taxon>Pseudomonadaceae</taxon>
        <taxon>Pseudomonas</taxon>
    </lineage>
</organism>
<dbReference type="Pfam" id="PF07044">
    <property type="entry name" value="DUF1329"/>
    <property type="match status" value="1"/>
</dbReference>
<dbReference type="AlphaFoldDB" id="A0A077FIU8"/>
<protein>
    <recommendedName>
        <fullName evidence="4">DUF1329 domain-containing protein</fullName>
    </recommendedName>
</protein>
<dbReference type="InterPro" id="IPR010752">
    <property type="entry name" value="DUF1329"/>
</dbReference>
<evidence type="ECO:0008006" key="4">
    <source>
        <dbReference type="Google" id="ProtNLM"/>
    </source>
</evidence>
<dbReference type="OrthoDB" id="178023at2"/>
<accession>A0A077FIU8</accession>
<dbReference type="Gene3D" id="2.50.20.10">
    <property type="entry name" value="Lipoprotein localisation LolA/LolB/LppX"/>
    <property type="match status" value="1"/>
</dbReference>
<dbReference type="Proteomes" id="UP000028931">
    <property type="component" value="Chromosome"/>
</dbReference>
<proteinExistence type="predicted"/>
<evidence type="ECO:0000256" key="1">
    <source>
        <dbReference type="SAM" id="SignalP"/>
    </source>
</evidence>
<dbReference type="KEGG" id="palk:PSAKL28_39940"/>
<reference evidence="2 3" key="1">
    <citation type="submission" date="2014-07" db="EMBL/GenBank/DDBJ databases">
        <authorList>
            <person name="Lee K."/>
            <person name="Lim J.Y."/>
            <person name="Hwang I."/>
        </authorList>
    </citation>
    <scope>NUCLEOTIDE SEQUENCE [LARGE SCALE GENOMIC DNA]</scope>
    <source>
        <strain evidence="2 3">KL28</strain>
    </source>
</reference>
<evidence type="ECO:0000313" key="2">
    <source>
        <dbReference type="EMBL" id="AIL63141.1"/>
    </source>
</evidence>
<dbReference type="CDD" id="cd16329">
    <property type="entry name" value="LolA_like"/>
    <property type="match status" value="1"/>
</dbReference>
<dbReference type="eggNOG" id="ENOG502Z7HQ">
    <property type="taxonomic scope" value="Bacteria"/>
</dbReference>
<evidence type="ECO:0000313" key="3">
    <source>
        <dbReference type="Proteomes" id="UP000028931"/>
    </source>
</evidence>
<name>A0A077FIU8_9PSED</name>
<dbReference type="HOGENOM" id="CLU_048734_0_0_6"/>
<feature type="signal peptide" evidence="1">
    <location>
        <begin position="1"/>
        <end position="25"/>
    </location>
</feature>
<gene>
    <name evidence="2" type="ORF">PSAKL28_39940</name>
</gene>
<dbReference type="EMBL" id="CP009048">
    <property type="protein sequence ID" value="AIL63141.1"/>
    <property type="molecule type" value="Genomic_DNA"/>
</dbReference>
<dbReference type="RefSeq" id="WP_038613766.1">
    <property type="nucleotide sequence ID" value="NZ_CP009048.1"/>
</dbReference>
<keyword evidence="1" id="KW-0732">Signal</keyword>
<feature type="chain" id="PRO_5001718779" description="DUF1329 domain-containing protein" evidence="1">
    <location>
        <begin position="26"/>
        <end position="457"/>
    </location>
</feature>
<sequence length="457" mass="51277">MLHTPRLLKTTLALVLSLAAGGTLAAISPQQAEQLKATLTPMGAERTGNAAGTIPAWDGGITQAPQGYKPGQHHLDPYAADKPLFTITKANLEQYKDQLSAGQIALFNSYPDTFQMPVYPSRRSGSAPQWLYDNTFKNATSAKLLEGGNGFSDAYGGVPFPVPKDGVEAVWNHITRYRGIYVVRRASEAPVQRNGSYALVTAQQEGMFNYYRPGGQYADLKNILFYYLAFVKSPARLAGGATLVHETLDQIKDPRQAWIYDAGQRRVRRAPSLAYDTPIASSDGLRTADDTDLFNGSPDRYDWKLVGKKEVYIPYNNYKVSSPEVKYADLLKPGHLNPQYTRYELHRVWVVEGTLKTGARHIYSKRVLFLDEDSWGAALVDQYDGRGQLWRVSMGYLKNFYDLPTTWSSLDVFHDLQARRYYVQNLDNEEAQTVDFAQPVPEDAYFMPSALRQRGTR</sequence>